<dbReference type="EMBL" id="JADOTY010000001">
    <property type="protein sequence ID" value="MBG6104429.1"/>
    <property type="molecule type" value="Genomic_DNA"/>
</dbReference>
<protein>
    <submittedName>
        <fullName evidence="1">Uncharacterized protein</fullName>
    </submittedName>
</protein>
<accession>A0ABS0K725</accession>
<organism evidence="1 2">
    <name type="scientific">Micromonospora vinacea</name>
    <dbReference type="NCBI Taxonomy" id="709878"/>
    <lineage>
        <taxon>Bacteria</taxon>
        <taxon>Bacillati</taxon>
        <taxon>Actinomycetota</taxon>
        <taxon>Actinomycetes</taxon>
        <taxon>Micromonosporales</taxon>
        <taxon>Micromonosporaceae</taxon>
        <taxon>Micromonospora</taxon>
    </lineage>
</organism>
<reference evidence="1 2" key="1">
    <citation type="submission" date="2020-11" db="EMBL/GenBank/DDBJ databases">
        <title>Sequencing the genomes of 1000 actinobacteria strains.</title>
        <authorList>
            <person name="Klenk H.-P."/>
        </authorList>
    </citation>
    <scope>NUCLEOTIDE SEQUENCE [LARGE SCALE GENOMIC DNA]</scope>
    <source>
        <strain evidence="1 2">DSM 101695</strain>
    </source>
</reference>
<name>A0ABS0K725_9ACTN</name>
<evidence type="ECO:0000313" key="2">
    <source>
        <dbReference type="Proteomes" id="UP000631791"/>
    </source>
</evidence>
<proteinExistence type="predicted"/>
<gene>
    <name evidence="1" type="ORF">IW249_004843</name>
</gene>
<keyword evidence="2" id="KW-1185">Reference proteome</keyword>
<dbReference type="RefSeq" id="WP_196922880.1">
    <property type="nucleotide sequence ID" value="NZ_JADOTY010000001.1"/>
</dbReference>
<sequence length="364" mass="39717">MPEPWCVVAEADVLSYAGARAQVLSGGDVSFVVGPSATLVIVQAGDRPDGSAVQNFDDLALHGPFPAGVEARLAGSELPRLGFVRLPEGFMSLGELRHAVSRHEPGDIAEDSPFPYRLPGKLSFCQLHITDRLPFHVLDRVRPTSQHPLPGLNWLGFLPYDGVAALGEFVADWYADVPRGDDALGDVDRVLPEPLLAFYRAAAGREEVYGLHNQLYTADELEDEDDGLVQFGAESQGVFAMLLDPTEADPTVQYSGLHAKHEREPLSAFLLQFLLCEASYSSPFGGFATVAAEQARRLVEPLHQVPLQPMRWPGDPTQHYVAPGLVVTTATCPDGSVEVYAGSRYRSALRLLRAPDFIWERFDG</sequence>
<comment type="caution">
    <text evidence="1">The sequence shown here is derived from an EMBL/GenBank/DDBJ whole genome shotgun (WGS) entry which is preliminary data.</text>
</comment>
<dbReference type="Proteomes" id="UP000631791">
    <property type="component" value="Unassembled WGS sequence"/>
</dbReference>
<evidence type="ECO:0000313" key="1">
    <source>
        <dbReference type="EMBL" id="MBG6104429.1"/>
    </source>
</evidence>